<evidence type="ECO:0000313" key="3">
    <source>
        <dbReference type="Proteomes" id="UP000806077"/>
    </source>
</evidence>
<sequence>MKKRKIKLILFVIVLGFGGVFMYLKSTDFFVIDKCLDSGGHWNYDKKKCEYTNDTLTN</sequence>
<organism evidence="2 3">
    <name type="scientific">Tenacibaculum finnmarkense genomovar finnmarkense</name>
    <dbReference type="NCBI Taxonomy" id="1458503"/>
    <lineage>
        <taxon>Bacteria</taxon>
        <taxon>Pseudomonadati</taxon>
        <taxon>Bacteroidota</taxon>
        <taxon>Flavobacteriia</taxon>
        <taxon>Flavobacteriales</taxon>
        <taxon>Flavobacteriaceae</taxon>
        <taxon>Tenacibaculum</taxon>
        <taxon>Tenacibaculum finnmarkense</taxon>
    </lineage>
</organism>
<keyword evidence="1" id="KW-0472">Membrane</keyword>
<evidence type="ECO:0000256" key="1">
    <source>
        <dbReference type="SAM" id="Phobius"/>
    </source>
</evidence>
<name>A0AAP1REJ9_9FLAO</name>
<evidence type="ECO:0000313" key="2">
    <source>
        <dbReference type="EMBL" id="MBE7694850.1"/>
    </source>
</evidence>
<dbReference type="AlphaFoldDB" id="A0AAP1REJ9"/>
<feature type="transmembrane region" description="Helical" evidence="1">
    <location>
        <begin position="7"/>
        <end position="24"/>
    </location>
</feature>
<accession>A0AAP1REJ9</accession>
<dbReference type="Proteomes" id="UP000806077">
    <property type="component" value="Unassembled WGS sequence"/>
</dbReference>
<protein>
    <submittedName>
        <fullName evidence="2">Uncharacterized protein</fullName>
    </submittedName>
</protein>
<keyword evidence="1" id="KW-0812">Transmembrane</keyword>
<dbReference type="RefSeq" id="WP_180947595.1">
    <property type="nucleotide sequence ID" value="NZ_JAJHTL010000004.1"/>
</dbReference>
<comment type="caution">
    <text evidence="2">The sequence shown here is derived from an EMBL/GenBank/DDBJ whole genome shotgun (WGS) entry which is preliminary data.</text>
</comment>
<gene>
    <name evidence="2" type="ORF">F7645_05350</name>
</gene>
<reference evidence="2 3" key="1">
    <citation type="journal article" date="2020" name="Int. J. Syst. Evol. Microbiol.">
        <title>Tenacibaculum piscium sp. nov., isolated from skin ulcers of sea-farmed fish, and description of Tenacibaculum finnmarkense sp. nov. with subdivision into genomovars finnmarkense and ulcerans.</title>
        <authorList>
            <person name="Olsen A.B."/>
            <person name="Spilsberg B."/>
            <person name="Nilsen H.K."/>
            <person name="Lagesen K."/>
            <person name="Gulla S."/>
            <person name="Avendano-Herrera R."/>
            <person name="Irgang R."/>
            <person name="Duchaud E."/>
            <person name="Colquhoun D.J."/>
        </authorList>
    </citation>
    <scope>NUCLEOTIDE SEQUENCE [LARGE SCALE GENOMIC DNA]</scope>
    <source>
        <strain evidence="2 3">TNO037</strain>
    </source>
</reference>
<dbReference type="EMBL" id="WXXV01000005">
    <property type="protein sequence ID" value="MBE7694850.1"/>
    <property type="molecule type" value="Genomic_DNA"/>
</dbReference>
<keyword evidence="3" id="KW-1185">Reference proteome</keyword>
<proteinExistence type="predicted"/>
<keyword evidence="1" id="KW-1133">Transmembrane helix</keyword>